<dbReference type="PANTHER" id="PTHR35408">
    <property type="entry name" value="CHROMOSOME 15, WHOLE GENOME SHOTGUN SEQUENCE"/>
    <property type="match status" value="1"/>
</dbReference>
<dbReference type="Pfam" id="PF13632">
    <property type="entry name" value="Glyco_trans_2_3"/>
    <property type="match status" value="1"/>
</dbReference>
<evidence type="ECO:0000256" key="2">
    <source>
        <dbReference type="SAM" id="Phobius"/>
    </source>
</evidence>
<dbReference type="Pfam" id="PF25550">
    <property type="entry name" value="DUF7928"/>
    <property type="match status" value="1"/>
</dbReference>
<evidence type="ECO:0000313" key="5">
    <source>
        <dbReference type="EMBL" id="SPO41429.1"/>
    </source>
</evidence>
<feature type="compositionally biased region" description="Basic and acidic residues" evidence="1">
    <location>
        <begin position="143"/>
        <end position="152"/>
    </location>
</feature>
<organism evidence="5 6">
    <name type="scientific">Pseudozyma flocculosa</name>
    <dbReference type="NCBI Taxonomy" id="84751"/>
    <lineage>
        <taxon>Eukaryota</taxon>
        <taxon>Fungi</taxon>
        <taxon>Dikarya</taxon>
        <taxon>Basidiomycota</taxon>
        <taxon>Ustilaginomycotina</taxon>
        <taxon>Ustilaginomycetes</taxon>
        <taxon>Ustilaginales</taxon>
        <taxon>Ustilaginaceae</taxon>
        <taxon>Pseudozyma</taxon>
    </lineage>
</organism>
<feature type="transmembrane region" description="Helical" evidence="2">
    <location>
        <begin position="480"/>
        <end position="500"/>
    </location>
</feature>
<dbReference type="AlphaFoldDB" id="A0A5C3FDI8"/>
<accession>A0A5C3FDI8</accession>
<proteinExistence type="predicted"/>
<dbReference type="InterPro" id="IPR057688">
    <property type="entry name" value="DUF7928"/>
</dbReference>
<evidence type="ECO:0000313" key="6">
    <source>
        <dbReference type="Proteomes" id="UP000323386"/>
    </source>
</evidence>
<keyword evidence="2" id="KW-0812">Transmembrane</keyword>
<feature type="domain" description="DUF7928" evidence="4">
    <location>
        <begin position="194"/>
        <end position="339"/>
    </location>
</feature>
<feature type="compositionally biased region" description="Low complexity" evidence="1">
    <location>
        <begin position="389"/>
        <end position="402"/>
    </location>
</feature>
<feature type="region of interest" description="Disordered" evidence="1">
    <location>
        <begin position="102"/>
        <end position="165"/>
    </location>
</feature>
<feature type="region of interest" description="Disordered" evidence="1">
    <location>
        <begin position="353"/>
        <end position="410"/>
    </location>
</feature>
<feature type="compositionally biased region" description="Polar residues" evidence="1">
    <location>
        <begin position="153"/>
        <end position="164"/>
    </location>
</feature>
<reference evidence="5 6" key="1">
    <citation type="submission" date="2018-03" db="EMBL/GenBank/DDBJ databases">
        <authorList>
            <person name="Guldener U."/>
        </authorList>
    </citation>
    <scope>NUCLEOTIDE SEQUENCE [LARGE SCALE GENOMIC DNA]</scope>
    <source>
        <strain evidence="5 6">DAOM196992</strain>
    </source>
</reference>
<dbReference type="PANTHER" id="PTHR35408:SF3">
    <property type="entry name" value="GLYCOSYLTRANSFERASE 2-LIKE DOMAIN-CONTAINING PROTEIN"/>
    <property type="match status" value="1"/>
</dbReference>
<feature type="transmembrane region" description="Helical" evidence="2">
    <location>
        <begin position="875"/>
        <end position="893"/>
    </location>
</feature>
<feature type="transmembrane region" description="Helical" evidence="2">
    <location>
        <begin position="1033"/>
        <end position="1053"/>
    </location>
</feature>
<dbReference type="SUPFAM" id="SSF53448">
    <property type="entry name" value="Nucleotide-diphospho-sugar transferases"/>
    <property type="match status" value="1"/>
</dbReference>
<feature type="transmembrane region" description="Helical" evidence="2">
    <location>
        <begin position="948"/>
        <end position="970"/>
    </location>
</feature>
<feature type="compositionally biased region" description="Polar residues" evidence="1">
    <location>
        <begin position="102"/>
        <end position="117"/>
    </location>
</feature>
<feature type="transmembrane region" description="Helical" evidence="2">
    <location>
        <begin position="900"/>
        <end position="928"/>
    </location>
</feature>
<dbReference type="OrthoDB" id="38531at2759"/>
<dbReference type="Proteomes" id="UP000323386">
    <property type="component" value="Unassembled WGS sequence"/>
</dbReference>
<keyword evidence="2" id="KW-1133">Transmembrane helix</keyword>
<evidence type="ECO:0000256" key="1">
    <source>
        <dbReference type="SAM" id="MobiDB-lite"/>
    </source>
</evidence>
<feature type="compositionally biased region" description="Low complexity" evidence="1">
    <location>
        <begin position="353"/>
        <end position="363"/>
    </location>
</feature>
<sequence>MPSTGPQAIQEPSPSATTRAPPSGIVAKRPKIKSSLSLSHLAIVVPPAGALGGLAEPKTTFTFPKTPTQAITPADGISVVGPNGRRRSFVFVQPETTTIAELSQSRQPVQMPSQPQHKPQRRIPALRRISEMESRNSSNGAGDKGKQVESVHSRQGSHNGSVRSFTPIGSFDAPVVAEGSDTVQPGNIVYASFVMARHIYTIAQTERWFRQAAYPNAVAVRVNVGNFVIYPQDNFVLGSFADAVLGLNCDAAIIVSTPLVTAALSTLEADSSEIRLAPGRRIQVVDGIDDLRSARRAQMAAFLAPEEVLVLWTESCGDLIDQVRAFEALLAQYVWQVSTTDPAVSAPANAAAAAAAAPPTTVKPRPPPLRDGAALGQAPSGHVGHGRTHSGASSIRSGHSSRPYVEPSKGMSSAAVSDMLKEHGNLTDTDVEHLESYTAAAERVQWLAGGVRGLATCVSLLLVAVWLVELVSAVRQDARPVYLVALLAVPALFLAVLPLADTVASATAMAFGPILPMRTNSRYYSGRAAQPPAGNISLPHITIQVPVGCESMHRVIRPTLDSLRAAVTEYELRGGTASILIAEDGLALVDEEERAHRLNVYRRHDLAWIARPSSCGPSNGRNGTRKAASLNFAMRIGTAYEQGLASDPNQDADDVLQRVLAQVHPEAQGEGNVRLGDLILVVDSNSRIPPGSLLPSAWEMLASPDVAILQHCPAPLLSGAPGFFERSVAYLERCNKFITSWQSAVGEVAPFLGHSAFIRRSALDELVDADSGSGGQPWSQDATAEDLNLALRLLLRGWITRWATHADDGFLRGVSLSYHDEVDRWKQRYVGMVQLFVHPLYRWPLRGPVPSLTLKVMASSRIPLHYKLHLLSECAGLGLLALSLPFAFALYLVEGWMRPWLLPFFVLSFEMWCLALVSIVGAGSLGLMVARHRSGDTHIFSAMFQHVLWTPLNLVLAASLSLHLAASLLAHLFSIPIRFGVPAKDTTATNFLVEARLVVRRCWPTILVSMLLVGCIAVLATDAVPFGWQVAEWRTIVPTASLAVSALVAPVVLNPSLVRFSF</sequence>
<protein>
    <submittedName>
        <fullName evidence="5">Uncharacterized protein</fullName>
    </submittedName>
</protein>
<feature type="region of interest" description="Disordered" evidence="1">
    <location>
        <begin position="1"/>
        <end position="24"/>
    </location>
</feature>
<dbReference type="EMBL" id="OOIP01000027">
    <property type="protein sequence ID" value="SPO41429.1"/>
    <property type="molecule type" value="Genomic_DNA"/>
</dbReference>
<dbReference type="Gene3D" id="3.90.550.10">
    <property type="entry name" value="Spore Coat Polysaccharide Biosynthesis Protein SpsA, Chain A"/>
    <property type="match status" value="1"/>
</dbReference>
<gene>
    <name evidence="5" type="ORF">PSFLO_06911</name>
</gene>
<feature type="transmembrane region" description="Helical" evidence="2">
    <location>
        <begin position="1002"/>
        <end position="1021"/>
    </location>
</feature>
<evidence type="ECO:0000259" key="4">
    <source>
        <dbReference type="Pfam" id="PF25550"/>
    </source>
</evidence>
<keyword evidence="2" id="KW-0472">Membrane</keyword>
<feature type="compositionally biased region" description="Low complexity" evidence="1">
    <location>
        <begin position="12"/>
        <end position="23"/>
    </location>
</feature>
<keyword evidence="6" id="KW-1185">Reference proteome</keyword>
<dbReference type="InterPro" id="IPR029044">
    <property type="entry name" value="Nucleotide-diphossugar_trans"/>
</dbReference>
<feature type="transmembrane region" description="Helical" evidence="2">
    <location>
        <begin position="446"/>
        <end position="468"/>
    </location>
</feature>
<evidence type="ECO:0000259" key="3">
    <source>
        <dbReference type="Pfam" id="PF13632"/>
    </source>
</evidence>
<name>A0A5C3FDI8_9BASI</name>
<feature type="domain" description="Glycosyltransferase 2-like" evidence="3">
    <location>
        <begin position="678"/>
        <end position="891"/>
    </location>
</feature>
<dbReference type="InterPro" id="IPR001173">
    <property type="entry name" value="Glyco_trans_2-like"/>
</dbReference>